<keyword evidence="4" id="KW-0812">Transmembrane</keyword>
<evidence type="ECO:0000256" key="3">
    <source>
        <dbReference type="ARBA" id="ARBA00022475"/>
    </source>
</evidence>
<dbReference type="WBParaSite" id="SMUV_0000604101-mRNA-1">
    <property type="protein sequence ID" value="SMUV_0000604101-mRNA-1"/>
    <property type="gene ID" value="SMUV_0000604101"/>
</dbReference>
<dbReference type="AlphaFoldDB" id="A0A0N5AN64"/>
<feature type="signal peptide" evidence="8">
    <location>
        <begin position="1"/>
        <end position="21"/>
    </location>
</feature>
<evidence type="ECO:0000256" key="7">
    <source>
        <dbReference type="ARBA" id="ARBA00023136"/>
    </source>
</evidence>
<evidence type="ECO:0000256" key="4">
    <source>
        <dbReference type="ARBA" id="ARBA00022692"/>
    </source>
</evidence>
<keyword evidence="5 8" id="KW-0732">Signal</keyword>
<dbReference type="InterPro" id="IPR051962">
    <property type="entry name" value="Cuticlin"/>
</dbReference>
<name>A0A0N5AN64_9BILA</name>
<evidence type="ECO:0000256" key="6">
    <source>
        <dbReference type="ARBA" id="ARBA00022989"/>
    </source>
</evidence>
<dbReference type="InterPro" id="IPR056953">
    <property type="entry name" value="CUT_N"/>
</dbReference>
<sequence>MFRRTYRFLLEMLLLAQINSAIELDNGLLGTPEVSCKTDTIEMAFRTKKPFKGKVFVKGHYSNPECRVDYSKTDSKGQPIDAIKLNHGQCDMDRQRTVHPDGMQFSTILVISFHPLFITKVDRAFHVKCLYKETATTISSNLEVSALPTESITYTVPMPMCTYTIRKDEIDGPILRYARVGDQVVHRWEYIYGILVHSCYVEDGQGEKQLIIDENGCHKDKTLLGGPTYVKALNMAYREAFVFKFADRVVVRFQCEIRLCLKDGHGCDSVTPPICDENNVESASTIAPGNDSEHNEETRNYYRRSIRRVRNVTRPTIETDLISQSIYVLDANDDKFNSNENGTVRSVYPSLILKFDAA</sequence>
<evidence type="ECO:0000256" key="2">
    <source>
        <dbReference type="ARBA" id="ARBA00022460"/>
    </source>
</evidence>
<evidence type="ECO:0000313" key="11">
    <source>
        <dbReference type="WBParaSite" id="SMUV_0000604101-mRNA-1"/>
    </source>
</evidence>
<dbReference type="Pfam" id="PF25057">
    <property type="entry name" value="CUT_N"/>
    <property type="match status" value="1"/>
</dbReference>
<organism evidence="10 11">
    <name type="scientific">Syphacia muris</name>
    <dbReference type="NCBI Taxonomy" id="451379"/>
    <lineage>
        <taxon>Eukaryota</taxon>
        <taxon>Metazoa</taxon>
        <taxon>Ecdysozoa</taxon>
        <taxon>Nematoda</taxon>
        <taxon>Chromadorea</taxon>
        <taxon>Rhabditida</taxon>
        <taxon>Spirurina</taxon>
        <taxon>Oxyuridomorpha</taxon>
        <taxon>Oxyuroidea</taxon>
        <taxon>Oxyuridae</taxon>
        <taxon>Syphacia</taxon>
    </lineage>
</organism>
<keyword evidence="7" id="KW-0472">Membrane</keyword>
<keyword evidence="2" id="KW-0193">Cuticle</keyword>
<dbReference type="Proteomes" id="UP000046393">
    <property type="component" value="Unplaced"/>
</dbReference>
<comment type="subcellular location">
    <subcellularLocation>
        <location evidence="1">Cell membrane</location>
        <topology evidence="1">Single-pass type I membrane protein</topology>
    </subcellularLocation>
</comment>
<dbReference type="InterPro" id="IPR057475">
    <property type="entry name" value="CUT_C"/>
</dbReference>
<evidence type="ECO:0000313" key="10">
    <source>
        <dbReference type="Proteomes" id="UP000046393"/>
    </source>
</evidence>
<dbReference type="SMART" id="SM00241">
    <property type="entry name" value="ZP"/>
    <property type="match status" value="1"/>
</dbReference>
<keyword evidence="3" id="KW-1003">Cell membrane</keyword>
<evidence type="ECO:0000256" key="5">
    <source>
        <dbReference type="ARBA" id="ARBA00022729"/>
    </source>
</evidence>
<dbReference type="GO" id="GO:0042302">
    <property type="term" value="F:structural constituent of cuticle"/>
    <property type="evidence" value="ECO:0007669"/>
    <property type="project" value="UniProtKB-KW"/>
</dbReference>
<accession>A0A0N5AN64</accession>
<feature type="domain" description="ZP" evidence="9">
    <location>
        <begin position="35"/>
        <end position="274"/>
    </location>
</feature>
<keyword evidence="10" id="KW-1185">Reference proteome</keyword>
<evidence type="ECO:0000256" key="1">
    <source>
        <dbReference type="ARBA" id="ARBA00004251"/>
    </source>
</evidence>
<protein>
    <submittedName>
        <fullName evidence="11">ZP domain-containing protein</fullName>
    </submittedName>
</protein>
<feature type="chain" id="PRO_5005893277" evidence="8">
    <location>
        <begin position="22"/>
        <end position="358"/>
    </location>
</feature>
<reference evidence="11" key="1">
    <citation type="submission" date="2017-02" db="UniProtKB">
        <authorList>
            <consortium name="WormBaseParasite"/>
        </authorList>
    </citation>
    <scope>IDENTIFICATION</scope>
</reference>
<proteinExistence type="predicted"/>
<dbReference type="Pfam" id="PF25301">
    <property type="entry name" value="CUT_C"/>
    <property type="match status" value="1"/>
</dbReference>
<keyword evidence="6" id="KW-1133">Transmembrane helix</keyword>
<dbReference type="PROSITE" id="PS51034">
    <property type="entry name" value="ZP_2"/>
    <property type="match status" value="1"/>
</dbReference>
<dbReference type="InterPro" id="IPR001507">
    <property type="entry name" value="ZP_dom"/>
</dbReference>
<dbReference type="STRING" id="451379.A0A0N5AN64"/>
<evidence type="ECO:0000256" key="8">
    <source>
        <dbReference type="SAM" id="SignalP"/>
    </source>
</evidence>
<evidence type="ECO:0000259" key="9">
    <source>
        <dbReference type="PROSITE" id="PS51034"/>
    </source>
</evidence>
<dbReference type="PANTHER" id="PTHR22907:SF7">
    <property type="entry name" value="ZP DOMAIN-CONTAINING PROTEIN"/>
    <property type="match status" value="1"/>
</dbReference>
<dbReference type="GO" id="GO:0005886">
    <property type="term" value="C:plasma membrane"/>
    <property type="evidence" value="ECO:0007669"/>
    <property type="project" value="UniProtKB-SubCell"/>
</dbReference>
<dbReference type="PANTHER" id="PTHR22907">
    <property type="entry name" value="GH04558P"/>
    <property type="match status" value="1"/>
</dbReference>